<dbReference type="InParanoid" id="A0A151ZGV9"/>
<dbReference type="EMBL" id="LODT01000028">
    <property type="protein sequence ID" value="KYQ93212.1"/>
    <property type="molecule type" value="Genomic_DNA"/>
</dbReference>
<evidence type="ECO:0000313" key="2">
    <source>
        <dbReference type="Proteomes" id="UP000076078"/>
    </source>
</evidence>
<sequence length="589" mass="67422">MTTKIGGKFLEDFQIWRDNKIAKQFPDIPKLSAETLTVSNFLAVSTFDVNTKIDIVKDRAQKYFVAILNYYNQVQDESPLNDDILELLKDEKTAQFYREYAKVWLLQVLYHTDEAIEYKSFIRCGEVENELNNLTIGSMMTKQSMMLYFIALKELVPQMLPFIYHRGTFNAKVRTALLDINGTQTVAVQYTRALVDNVNNSNEFDQFKIMELKSKLDLLNPTYRLSNDIIGNNVFTALAFCMSNSFQSSSLNKAIYYQTILKVLKRILKNPGNQFLDLVNSFVKTFGDVIKVSENITQLFNKVTLESKKSLKNLHVLTYATKATVLPFKAATVDSTFEPFKPHPLFYKFLNGLLCACQIGTIAYCLYNHESMKEFDVTKLYAGKALFVHEYIDAVASNRIYIRMGEFIREITKTMNPVSVAKAFQIMIPRVVDETSRTLISKLIPTLYVLSEDFSAFTSFTSPKIQKRGSFVISLDELDPKIIRDVFLLYQKASFSGPLALNLGGSLFGFSIRKYIRDTLVNLITTLQNARKSYPDIPDLIISFIKSQPTPYRIDYDSEDINQLDYTVSSESFYESSNQYIQKALDTLG</sequence>
<evidence type="ECO:0000313" key="1">
    <source>
        <dbReference type="EMBL" id="KYQ93212.1"/>
    </source>
</evidence>
<accession>A0A151ZGV9</accession>
<dbReference type="OrthoDB" id="21984at2759"/>
<reference evidence="1 2" key="1">
    <citation type="submission" date="2015-12" db="EMBL/GenBank/DDBJ databases">
        <title>Dictyostelia acquired genes for synthesis and detection of signals that induce cell-type specialization by lateral gene transfer from prokaryotes.</title>
        <authorList>
            <person name="Gloeckner G."/>
            <person name="Schaap P."/>
        </authorList>
    </citation>
    <scope>NUCLEOTIDE SEQUENCE [LARGE SCALE GENOMIC DNA]</scope>
    <source>
        <strain evidence="1 2">TK</strain>
    </source>
</reference>
<dbReference type="OMA" id="FINALYC"/>
<comment type="caution">
    <text evidence="1">The sequence shown here is derived from an EMBL/GenBank/DDBJ whole genome shotgun (WGS) entry which is preliminary data.</text>
</comment>
<gene>
    <name evidence="1" type="ORF">DLAC_05850</name>
</gene>
<dbReference type="AlphaFoldDB" id="A0A151ZGV9"/>
<protein>
    <submittedName>
        <fullName evidence="1">Uncharacterized protein</fullName>
    </submittedName>
</protein>
<dbReference type="Proteomes" id="UP000076078">
    <property type="component" value="Unassembled WGS sequence"/>
</dbReference>
<proteinExistence type="predicted"/>
<keyword evidence="2" id="KW-1185">Reference proteome</keyword>
<organism evidence="1 2">
    <name type="scientific">Tieghemostelium lacteum</name>
    <name type="common">Slime mold</name>
    <name type="synonym">Dictyostelium lacteum</name>
    <dbReference type="NCBI Taxonomy" id="361077"/>
    <lineage>
        <taxon>Eukaryota</taxon>
        <taxon>Amoebozoa</taxon>
        <taxon>Evosea</taxon>
        <taxon>Eumycetozoa</taxon>
        <taxon>Dictyostelia</taxon>
        <taxon>Dictyosteliales</taxon>
        <taxon>Raperosteliaceae</taxon>
        <taxon>Tieghemostelium</taxon>
    </lineage>
</organism>
<name>A0A151ZGV9_TIELA</name>